<proteinExistence type="predicted"/>
<dbReference type="Gene3D" id="1.10.245.10">
    <property type="entry name" value="SWIB/MDM2 domain"/>
    <property type="match status" value="1"/>
</dbReference>
<gene>
    <name evidence="2" type="ORF">HBR001_LOCUS5973</name>
</gene>
<dbReference type="InterPro" id="IPR036885">
    <property type="entry name" value="SWIB_MDM2_dom_sf"/>
</dbReference>
<dbReference type="PANTHER" id="PTHR13844">
    <property type="entry name" value="SWI/SNF-RELATED MATRIX-ASSOCIATED ACTIN-DEPENDENT REGULATOR OF CHROMATIN SUBFAMILY D"/>
    <property type="match status" value="1"/>
</dbReference>
<dbReference type="SMART" id="SM00151">
    <property type="entry name" value="SWIB"/>
    <property type="match status" value="1"/>
</dbReference>
<accession>A0AAV0UAI5</accession>
<keyword evidence="3" id="KW-1185">Reference proteome</keyword>
<evidence type="ECO:0000313" key="3">
    <source>
        <dbReference type="Proteomes" id="UP001162031"/>
    </source>
</evidence>
<dbReference type="InterPro" id="IPR003121">
    <property type="entry name" value="SWIB_MDM2_domain"/>
</dbReference>
<dbReference type="SUPFAM" id="SSF47592">
    <property type="entry name" value="SWIB/MDM2 domain"/>
    <property type="match status" value="1"/>
</dbReference>
<protein>
    <recommendedName>
        <fullName evidence="1">DM2 domain-containing protein</fullName>
    </recommendedName>
</protein>
<dbReference type="AlphaFoldDB" id="A0AAV0UAI5"/>
<organism evidence="2 3">
    <name type="scientific">Hyaloperonospora brassicae</name>
    <name type="common">Brassica downy mildew</name>
    <name type="synonym">Peronospora brassicae</name>
    <dbReference type="NCBI Taxonomy" id="162125"/>
    <lineage>
        <taxon>Eukaryota</taxon>
        <taxon>Sar</taxon>
        <taxon>Stramenopiles</taxon>
        <taxon>Oomycota</taxon>
        <taxon>Peronosporomycetes</taxon>
        <taxon>Peronosporales</taxon>
        <taxon>Peronosporaceae</taxon>
        <taxon>Hyaloperonospora</taxon>
    </lineage>
</organism>
<comment type="caution">
    <text evidence="2">The sequence shown here is derived from an EMBL/GenBank/DDBJ whole genome shotgun (WGS) entry which is preliminary data.</text>
</comment>
<sequence>MAAKRVVYKLSPGLSHMLGKSELTRPAAIKEFWAYVKQHELQDPNDGRMIHSNHEMKSVFRVDQIGLTQVMGLISKHLEKKPDQPKQM</sequence>
<name>A0AAV0UAI5_HYABA</name>
<evidence type="ECO:0000313" key="2">
    <source>
        <dbReference type="EMBL" id="CAI5733852.1"/>
    </source>
</evidence>
<dbReference type="Proteomes" id="UP001162031">
    <property type="component" value="Unassembled WGS sequence"/>
</dbReference>
<dbReference type="Pfam" id="PF02201">
    <property type="entry name" value="SWIB"/>
    <property type="match status" value="1"/>
</dbReference>
<dbReference type="InterPro" id="IPR019835">
    <property type="entry name" value="SWIB_domain"/>
</dbReference>
<dbReference type="PROSITE" id="PS51925">
    <property type="entry name" value="SWIB_MDM2"/>
    <property type="match status" value="1"/>
</dbReference>
<dbReference type="CDD" id="cd10567">
    <property type="entry name" value="SWIB-MDM2_like"/>
    <property type="match status" value="1"/>
</dbReference>
<reference evidence="2" key="1">
    <citation type="submission" date="2022-12" db="EMBL/GenBank/DDBJ databases">
        <authorList>
            <person name="Webb A."/>
        </authorList>
    </citation>
    <scope>NUCLEOTIDE SEQUENCE</scope>
    <source>
        <strain evidence="2">Hp1</strain>
    </source>
</reference>
<feature type="domain" description="DM2" evidence="1">
    <location>
        <begin position="3"/>
        <end position="80"/>
    </location>
</feature>
<dbReference type="EMBL" id="CANTFL010001211">
    <property type="protein sequence ID" value="CAI5733852.1"/>
    <property type="molecule type" value="Genomic_DNA"/>
</dbReference>
<evidence type="ECO:0000259" key="1">
    <source>
        <dbReference type="PROSITE" id="PS51925"/>
    </source>
</evidence>